<keyword evidence="10" id="KW-0539">Nucleus</keyword>
<dbReference type="InterPro" id="IPR018996">
    <property type="entry name" value="Man1/Src1-like_C"/>
</dbReference>
<evidence type="ECO:0000313" key="18">
    <source>
        <dbReference type="Proteomes" id="UP000053144"/>
    </source>
</evidence>
<dbReference type="Gene3D" id="1.10.10.60">
    <property type="entry name" value="Homeodomain-like"/>
    <property type="match status" value="1"/>
</dbReference>
<dbReference type="FunFam" id="3.40.50.2300:FF:000206">
    <property type="entry name" value="Two-component response regulator-like APRR2"/>
    <property type="match status" value="1"/>
</dbReference>
<dbReference type="SUPFAM" id="SSF46689">
    <property type="entry name" value="Homeodomain-like"/>
    <property type="match status" value="1"/>
</dbReference>
<reference evidence="18" key="1">
    <citation type="journal article" date="2015" name="Proc. Natl. Acad. Sci. U.S.A.">
        <title>Genome sequencing of adzuki bean (Vigna angularis) provides insight into high starch and low fat accumulation and domestication.</title>
        <authorList>
            <person name="Yang K."/>
            <person name="Tian Z."/>
            <person name="Chen C."/>
            <person name="Luo L."/>
            <person name="Zhao B."/>
            <person name="Wang Z."/>
            <person name="Yu L."/>
            <person name="Li Y."/>
            <person name="Sun Y."/>
            <person name="Li W."/>
            <person name="Chen Y."/>
            <person name="Li Y."/>
            <person name="Zhang Y."/>
            <person name="Ai D."/>
            <person name="Zhao J."/>
            <person name="Shang C."/>
            <person name="Ma Y."/>
            <person name="Wu B."/>
            <person name="Wang M."/>
            <person name="Gao L."/>
            <person name="Sun D."/>
            <person name="Zhang P."/>
            <person name="Guo F."/>
            <person name="Wang W."/>
            <person name="Li Y."/>
            <person name="Wang J."/>
            <person name="Varshney R.K."/>
            <person name="Wang J."/>
            <person name="Ling H.Q."/>
            <person name="Wan P."/>
        </authorList>
    </citation>
    <scope>NUCLEOTIDE SEQUENCE</scope>
    <source>
        <strain evidence="18">cv. Jingnong 6</strain>
    </source>
</reference>
<evidence type="ECO:0000256" key="4">
    <source>
        <dbReference type="ARBA" id="ARBA00022989"/>
    </source>
</evidence>
<keyword evidence="4 14" id="KW-1133">Transmembrane helix</keyword>
<keyword evidence="5" id="KW-0902">Two-component regulatory system</keyword>
<evidence type="ECO:0000256" key="6">
    <source>
        <dbReference type="ARBA" id="ARBA00023015"/>
    </source>
</evidence>
<gene>
    <name evidence="17" type="ORF">LR48_Vigan06g019000</name>
</gene>
<dbReference type="GO" id="GO:0045893">
    <property type="term" value="P:positive regulation of DNA-templated transcription"/>
    <property type="evidence" value="ECO:0007669"/>
    <property type="project" value="InterPro"/>
</dbReference>
<dbReference type="InterPro" id="IPR017930">
    <property type="entry name" value="Myb_dom"/>
</dbReference>
<evidence type="ECO:0000256" key="9">
    <source>
        <dbReference type="ARBA" id="ARBA00023163"/>
    </source>
</evidence>
<evidence type="ECO:0000256" key="1">
    <source>
        <dbReference type="ARBA" id="ARBA00004540"/>
    </source>
</evidence>
<dbReference type="InterPro" id="IPR044825">
    <property type="entry name" value="GLK1/2-like"/>
</dbReference>
<dbReference type="NCBIfam" id="TIGR01557">
    <property type="entry name" value="myb_SHAQKYF"/>
    <property type="match status" value="1"/>
</dbReference>
<evidence type="ECO:0000259" key="15">
    <source>
        <dbReference type="PROSITE" id="PS50110"/>
    </source>
</evidence>
<comment type="subcellular location">
    <subcellularLocation>
        <location evidence="1">Nucleus inner membrane</location>
    </subcellularLocation>
</comment>
<dbReference type="Proteomes" id="UP000053144">
    <property type="component" value="Chromosome 6"/>
</dbReference>
<dbReference type="Pfam" id="PF09402">
    <property type="entry name" value="MSC"/>
    <property type="match status" value="1"/>
</dbReference>
<dbReference type="InterPro" id="IPR006447">
    <property type="entry name" value="Myb_dom_plants"/>
</dbReference>
<dbReference type="GO" id="GO:0000160">
    <property type="term" value="P:phosphorelay signal transduction system"/>
    <property type="evidence" value="ECO:0007669"/>
    <property type="project" value="UniProtKB-KW"/>
</dbReference>
<dbReference type="PANTHER" id="PTHR31312">
    <property type="entry name" value="TRANSCRIPTION ACTIVATOR GLK1"/>
    <property type="match status" value="1"/>
</dbReference>
<organism evidence="17 18">
    <name type="scientific">Phaseolus angularis</name>
    <name type="common">Azuki bean</name>
    <name type="synonym">Vigna angularis</name>
    <dbReference type="NCBI Taxonomy" id="3914"/>
    <lineage>
        <taxon>Eukaryota</taxon>
        <taxon>Viridiplantae</taxon>
        <taxon>Streptophyta</taxon>
        <taxon>Embryophyta</taxon>
        <taxon>Tracheophyta</taxon>
        <taxon>Spermatophyta</taxon>
        <taxon>Magnoliopsida</taxon>
        <taxon>eudicotyledons</taxon>
        <taxon>Gunneridae</taxon>
        <taxon>Pentapetalae</taxon>
        <taxon>rosids</taxon>
        <taxon>fabids</taxon>
        <taxon>Fabales</taxon>
        <taxon>Fabaceae</taxon>
        <taxon>Papilionoideae</taxon>
        <taxon>50 kb inversion clade</taxon>
        <taxon>NPAAA clade</taxon>
        <taxon>indigoferoid/millettioid clade</taxon>
        <taxon>Phaseoleae</taxon>
        <taxon>Vigna</taxon>
    </lineage>
</organism>
<evidence type="ECO:0000256" key="2">
    <source>
        <dbReference type="ARBA" id="ARBA00022553"/>
    </source>
</evidence>
<accession>A0A0L9UQR6</accession>
<evidence type="ECO:0000256" key="8">
    <source>
        <dbReference type="ARBA" id="ARBA00023136"/>
    </source>
</evidence>
<feature type="domain" description="HTH myb-type" evidence="16">
    <location>
        <begin position="721"/>
        <end position="780"/>
    </location>
</feature>
<sequence>MKQNRRRGCLSNSIPDNSGIDAKSLMGREPPQNLLPSKHDLPRLVLVLALASLVAWTCNFLFTSLLQPPSKPFCDTNFHSSDYFPDVCEPCPSNGECNDGKLECLQGYQRHGNLCLEDGDISESARKIVERVEHHLCEGYAQFLCSGTGPIWVREDVLLNYFEPVGNVKVNNALHNYTKQRAVETMGQLLETRLNNSHGMKEFKCPDLWAVHYKPYSCRIRQWISQHILLVLPICAMLVGCTALFWSVRRKLSMSRRIEELYDKVCEILEENALTSKSANGECEPWFVASRLRDHLLLPRERKNPLLWRKVEELVQEDSRIDCYPKLVKGESKVVWEWQVEGSLSVSKMKRRRDASKTRVKESMDMNHQQHPEVKTACDLTDLAEGILCSKSTLICYISWELSDDAKPAMVCTANDLQGWKDFPKGLRVLVLDGDRSSAAEIGEQLEAMDYHVSTFYDENEALSAVSSSPEDFHVAIVEVSTSSSLGGFKFLENAKDLPTIMISKNQCLNTTMKCIALGAVEFLSKPLSEDKLKNIWQHVVHKAFNSRANGLSESLKPVKESVESVLQFQTGNEQDKTHKRTMSIDLENVSRFGDNDNEQSVCDKYPAPSTPQLKHGTRLLDDGDCHEQTNFSTEKESGEHDGECKSVETSCENLNAESTPQPTEPEETLIKEEEDFANGSKGERAVSLNLQNEKFLSNADGHTSPKKMGVFNDSCEIKANRKKMKVDWTPELHKNFVKAVEQLGIDQAIPSRILEIMKVEGLTRHNVASHLQKYRMHRRQSAPGEEDRKWHNQRDVMQRNFYLQRPIMAYPPYHSNQTISPAPIYPMWGQPGSQTAAVQIWGPPAYPLWHPTENWNWKPYPGMHVDAWGCPLFPPPQAPGFHFNQNIPGLHTPKPVDYRFSMPRSSFEHHPAEEVVDKVVKEAINKPWLPLPLGLKAPSTDSVLAELSKQGISSIPLGNKGSSAPKPC</sequence>
<comment type="caution">
    <text evidence="12">Lacks conserved residue(s) required for the propagation of feature annotation.</text>
</comment>
<keyword evidence="8 14" id="KW-0472">Membrane</keyword>
<dbReference type="PANTHER" id="PTHR31312:SF6">
    <property type="entry name" value="TWO-COMPONENT RESPONSE REGULATOR-APRR2-LIKE PROTEIN"/>
    <property type="match status" value="1"/>
</dbReference>
<dbReference type="FunFam" id="1.10.10.60:FF:000007">
    <property type="entry name" value="Two-component response regulator"/>
    <property type="match status" value="1"/>
</dbReference>
<evidence type="ECO:0000313" key="17">
    <source>
        <dbReference type="EMBL" id="KOM44884.1"/>
    </source>
</evidence>
<keyword evidence="2" id="KW-0597">Phosphoprotein</keyword>
<keyword evidence="7" id="KW-0238">DNA-binding</keyword>
<dbReference type="InterPro" id="IPR009057">
    <property type="entry name" value="Homeodomain-like_sf"/>
</dbReference>
<evidence type="ECO:0000256" key="3">
    <source>
        <dbReference type="ARBA" id="ARBA00022692"/>
    </source>
</evidence>
<dbReference type="Pfam" id="PF00249">
    <property type="entry name" value="Myb_DNA-binding"/>
    <property type="match status" value="1"/>
</dbReference>
<dbReference type="Gramene" id="KOM44884">
    <property type="protein sequence ID" value="KOM44884"/>
    <property type="gene ID" value="LR48_Vigan06g019000"/>
</dbReference>
<dbReference type="InterPro" id="IPR041885">
    <property type="entry name" value="MAN1_winged_helix_dom"/>
</dbReference>
<dbReference type="InterPro" id="IPR011006">
    <property type="entry name" value="CheY-like_superfamily"/>
</dbReference>
<dbReference type="SMART" id="SM00448">
    <property type="entry name" value="REC"/>
    <property type="match status" value="1"/>
</dbReference>
<evidence type="ECO:0000256" key="7">
    <source>
        <dbReference type="ARBA" id="ARBA00023125"/>
    </source>
</evidence>
<feature type="region of interest" description="Disordered" evidence="13">
    <location>
        <begin position="592"/>
        <end position="648"/>
    </location>
</feature>
<dbReference type="GO" id="GO:0000976">
    <property type="term" value="F:transcription cis-regulatory region binding"/>
    <property type="evidence" value="ECO:0007669"/>
    <property type="project" value="TreeGrafter"/>
</dbReference>
<evidence type="ECO:0008006" key="19">
    <source>
        <dbReference type="Google" id="ProtNLM"/>
    </source>
</evidence>
<feature type="region of interest" description="Disordered" evidence="13">
    <location>
        <begin position="1"/>
        <end position="34"/>
    </location>
</feature>
<keyword evidence="3 14" id="KW-0812">Transmembrane</keyword>
<evidence type="ECO:0000256" key="14">
    <source>
        <dbReference type="SAM" id="Phobius"/>
    </source>
</evidence>
<dbReference type="Gene3D" id="3.40.50.2300">
    <property type="match status" value="1"/>
</dbReference>
<evidence type="ECO:0000259" key="16">
    <source>
        <dbReference type="PROSITE" id="PS51294"/>
    </source>
</evidence>
<proteinExistence type="predicted"/>
<feature type="compositionally biased region" description="Basic and acidic residues" evidence="13">
    <location>
        <begin position="619"/>
        <end position="647"/>
    </location>
</feature>
<name>A0A0L9UQR6_PHAAN</name>
<feature type="transmembrane region" description="Helical" evidence="14">
    <location>
        <begin position="228"/>
        <end position="248"/>
    </location>
</feature>
<feature type="domain" description="Response regulatory" evidence="15">
    <location>
        <begin position="428"/>
        <end position="541"/>
    </location>
</feature>
<evidence type="ECO:0000256" key="11">
    <source>
        <dbReference type="ARBA" id="ARBA00061767"/>
    </source>
</evidence>
<evidence type="ECO:0000256" key="10">
    <source>
        <dbReference type="ARBA" id="ARBA00023242"/>
    </source>
</evidence>
<dbReference type="InterPro" id="IPR001789">
    <property type="entry name" value="Sig_transdc_resp-reg_receiver"/>
</dbReference>
<keyword evidence="9" id="KW-0804">Transcription</keyword>
<evidence type="ECO:0000256" key="13">
    <source>
        <dbReference type="SAM" id="MobiDB-lite"/>
    </source>
</evidence>
<evidence type="ECO:0000256" key="5">
    <source>
        <dbReference type="ARBA" id="ARBA00023012"/>
    </source>
</evidence>
<keyword evidence="6" id="KW-0805">Transcription regulation</keyword>
<dbReference type="AlphaFoldDB" id="A0A0L9UQR6"/>
<dbReference type="Pfam" id="PF00072">
    <property type="entry name" value="Response_reg"/>
    <property type="match status" value="1"/>
</dbReference>
<dbReference type="SUPFAM" id="SSF52172">
    <property type="entry name" value="CheY-like"/>
    <property type="match status" value="1"/>
</dbReference>
<dbReference type="STRING" id="3914.A0A0L9UQR6"/>
<dbReference type="GO" id="GO:0005637">
    <property type="term" value="C:nuclear inner membrane"/>
    <property type="evidence" value="ECO:0007669"/>
    <property type="project" value="UniProtKB-SubCell"/>
</dbReference>
<dbReference type="InterPro" id="IPR001005">
    <property type="entry name" value="SANT/Myb"/>
</dbReference>
<dbReference type="Gene3D" id="1.10.10.1180">
    <property type="entry name" value="MAN1, winged-helix domain"/>
    <property type="match status" value="1"/>
</dbReference>
<dbReference type="PROSITE" id="PS51294">
    <property type="entry name" value="HTH_MYB"/>
    <property type="match status" value="1"/>
</dbReference>
<dbReference type="GO" id="GO:0003700">
    <property type="term" value="F:DNA-binding transcription factor activity"/>
    <property type="evidence" value="ECO:0007669"/>
    <property type="project" value="InterPro"/>
</dbReference>
<evidence type="ECO:0000256" key="12">
    <source>
        <dbReference type="PROSITE-ProRule" id="PRU00169"/>
    </source>
</evidence>
<comment type="subunit">
    <text evidence="11">Binds the target DNA as a monomer.</text>
</comment>
<dbReference type="EMBL" id="CM003376">
    <property type="protein sequence ID" value="KOM44884.1"/>
    <property type="molecule type" value="Genomic_DNA"/>
</dbReference>
<protein>
    <recommendedName>
        <fullName evidence="19">Response regulatory domain-containing protein</fullName>
    </recommendedName>
</protein>
<dbReference type="PROSITE" id="PS50110">
    <property type="entry name" value="RESPONSE_REGULATORY"/>
    <property type="match status" value="1"/>
</dbReference>